<protein>
    <recommendedName>
        <fullName evidence="11">Mitochondrial 2-oxodicarboxylate carrier</fullName>
    </recommendedName>
    <alternativeName>
        <fullName evidence="12">Solute carrier family 25 member 21</fullName>
    </alternativeName>
</protein>
<feature type="compositionally biased region" description="Basic residues" evidence="22">
    <location>
        <begin position="95"/>
        <end position="104"/>
    </location>
</feature>
<dbReference type="PANTHER" id="PTHR46356:SF1">
    <property type="entry name" value="MITOCHONDRIAL 2-OXODICARBOXYLATE CARRIER"/>
    <property type="match status" value="1"/>
</dbReference>
<evidence type="ECO:0000256" key="22">
    <source>
        <dbReference type="SAM" id="MobiDB-lite"/>
    </source>
</evidence>
<keyword evidence="3 21" id="KW-0813">Transport</keyword>
<feature type="compositionally biased region" description="Low complexity" evidence="22">
    <location>
        <begin position="52"/>
        <end position="65"/>
    </location>
</feature>
<evidence type="ECO:0000256" key="10">
    <source>
        <dbReference type="ARBA" id="ARBA00036018"/>
    </source>
</evidence>
<comment type="catalytic activity">
    <reaction evidence="18">
        <text>glutarate(in) + 2-oxoglutarate(out) = glutarate(out) + 2-oxoglutarate(in)</text>
        <dbReference type="Rhea" id="RHEA:71751"/>
        <dbReference type="ChEBI" id="CHEBI:16810"/>
        <dbReference type="ChEBI" id="CHEBI:30921"/>
    </reaction>
</comment>
<evidence type="ECO:0000256" key="14">
    <source>
        <dbReference type="ARBA" id="ARBA00047537"/>
    </source>
</evidence>
<dbReference type="Gene3D" id="1.50.40.10">
    <property type="entry name" value="Mitochondrial carrier domain"/>
    <property type="match status" value="1"/>
</dbReference>
<evidence type="ECO:0000256" key="8">
    <source>
        <dbReference type="ARBA" id="ARBA00023128"/>
    </source>
</evidence>
<evidence type="ECO:0000256" key="12">
    <source>
        <dbReference type="ARBA" id="ARBA00041874"/>
    </source>
</evidence>
<comment type="catalytic activity">
    <reaction evidence="14">
        <text>heptanedioate(in) + 2-oxoglutarate(out) = heptanedioate(out) + 2-oxoglutarate(in)</text>
        <dbReference type="Rhea" id="RHEA:71759"/>
        <dbReference type="ChEBI" id="CHEBI:16810"/>
        <dbReference type="ChEBI" id="CHEBI:36165"/>
    </reaction>
</comment>
<comment type="catalytic activity">
    <reaction evidence="10">
        <text>2-oxoadipate(in) + 2-oxoglutarate(out) = 2-oxoadipate(out) + 2-oxoglutarate(in)</text>
        <dbReference type="Rhea" id="RHEA:71739"/>
        <dbReference type="ChEBI" id="CHEBI:16810"/>
        <dbReference type="ChEBI" id="CHEBI:57499"/>
    </reaction>
</comment>
<evidence type="ECO:0000313" key="23">
    <source>
        <dbReference type="Ensembl" id="ENSGALP00010006414.1"/>
    </source>
</evidence>
<dbReference type="GO" id="GO:1990550">
    <property type="term" value="P:mitochondrial alpha-ketoglutarate transmembrane transport"/>
    <property type="evidence" value="ECO:0007669"/>
    <property type="project" value="Ensembl"/>
</dbReference>
<dbReference type="InterPro" id="IPR023395">
    <property type="entry name" value="MCP_dom_sf"/>
</dbReference>
<dbReference type="AlphaFoldDB" id="A0A8V0XKV1"/>
<accession>A0A8V0XKV1</accession>
<gene>
    <name evidence="23" type="primary">SLC25A21</name>
</gene>
<comment type="catalytic activity">
    <reaction evidence="16">
        <text>L-2-aminoadipate(in) + 2-oxoglutarate(out) = L-2-aminoadipate(out) + 2-oxoglutarate(in)</text>
        <dbReference type="Rhea" id="RHEA:71747"/>
        <dbReference type="ChEBI" id="CHEBI:16810"/>
        <dbReference type="ChEBI" id="CHEBI:58672"/>
    </reaction>
</comment>
<evidence type="ECO:0000256" key="9">
    <source>
        <dbReference type="ARBA" id="ARBA00023136"/>
    </source>
</evidence>
<keyword evidence="24" id="KW-1185">Reference proteome</keyword>
<dbReference type="GeneTree" id="ENSGT00730000111119"/>
<comment type="subcellular location">
    <subcellularLocation>
        <location evidence="1">Mitochondrion inner membrane</location>
        <topology evidence="1">Multi-pass membrane protein</topology>
    </subcellularLocation>
</comment>
<feature type="compositionally biased region" description="Low complexity" evidence="22">
    <location>
        <begin position="80"/>
        <end position="91"/>
    </location>
</feature>
<evidence type="ECO:0000256" key="6">
    <source>
        <dbReference type="ARBA" id="ARBA00022792"/>
    </source>
</evidence>
<evidence type="ECO:0000256" key="5">
    <source>
        <dbReference type="ARBA" id="ARBA00022737"/>
    </source>
</evidence>
<comment type="catalytic activity">
    <reaction evidence="17">
        <text>2-oxoheptanedioate(in) + 2-oxoglutarate(out) = 2-oxoheptanedioate(out) + 2-oxoglutarate(in)</text>
        <dbReference type="Rhea" id="RHEA:71755"/>
        <dbReference type="ChEBI" id="CHEBI:16810"/>
        <dbReference type="ChEBI" id="CHEBI:72701"/>
    </reaction>
</comment>
<organism evidence="23 24">
    <name type="scientific">Gallus gallus</name>
    <name type="common">Chicken</name>
    <dbReference type="NCBI Taxonomy" id="9031"/>
    <lineage>
        <taxon>Eukaryota</taxon>
        <taxon>Metazoa</taxon>
        <taxon>Chordata</taxon>
        <taxon>Craniata</taxon>
        <taxon>Vertebrata</taxon>
        <taxon>Euteleostomi</taxon>
        <taxon>Archelosauria</taxon>
        <taxon>Archosauria</taxon>
        <taxon>Dinosauria</taxon>
        <taxon>Saurischia</taxon>
        <taxon>Theropoda</taxon>
        <taxon>Coelurosauria</taxon>
        <taxon>Aves</taxon>
        <taxon>Neognathae</taxon>
        <taxon>Galloanserae</taxon>
        <taxon>Galliformes</taxon>
        <taxon>Phasianidae</taxon>
        <taxon>Phasianinae</taxon>
        <taxon>Gallus</taxon>
    </lineage>
</organism>
<dbReference type="OrthoDB" id="434783at2759"/>
<dbReference type="FunCoup" id="A0A8V0XKV1">
    <property type="interactions" value="89"/>
</dbReference>
<feature type="region of interest" description="Disordered" evidence="22">
    <location>
        <begin position="1"/>
        <end position="132"/>
    </location>
</feature>
<feature type="repeat" description="Solcar" evidence="20">
    <location>
        <begin position="190"/>
        <end position="279"/>
    </location>
</feature>
<dbReference type="InterPro" id="IPR018108">
    <property type="entry name" value="MCP_transmembrane"/>
</dbReference>
<dbReference type="PANTHER" id="PTHR46356">
    <property type="entry name" value="MITOCHONDRIAL 2-OXODICARBOXYLATE CARRIER"/>
    <property type="match status" value="1"/>
</dbReference>
<reference evidence="23" key="2">
    <citation type="submission" date="2025-08" db="UniProtKB">
        <authorList>
            <consortium name="Ensembl"/>
        </authorList>
    </citation>
    <scope>IDENTIFICATION</scope>
    <source>
        <strain evidence="23">broiler</strain>
    </source>
</reference>
<dbReference type="Pfam" id="PF00153">
    <property type="entry name" value="Mito_carr"/>
    <property type="match status" value="3"/>
</dbReference>
<keyword evidence="9 20" id="KW-0472">Membrane</keyword>
<evidence type="ECO:0000256" key="13">
    <source>
        <dbReference type="ARBA" id="ARBA00046087"/>
    </source>
</evidence>
<feature type="repeat" description="Solcar" evidence="20">
    <location>
        <begin position="93"/>
        <end position="183"/>
    </location>
</feature>
<reference evidence="23" key="3">
    <citation type="submission" date="2025-09" db="UniProtKB">
        <authorList>
            <consortium name="Ensembl"/>
        </authorList>
    </citation>
    <scope>IDENTIFICATION</scope>
    <source>
        <strain evidence="23">broiler</strain>
    </source>
</reference>
<evidence type="ECO:0000256" key="19">
    <source>
        <dbReference type="ARBA" id="ARBA00048998"/>
    </source>
</evidence>
<reference evidence="23" key="1">
    <citation type="submission" date="2020-11" db="EMBL/GenBank/DDBJ databases">
        <title>Gallus gallus (Chicken) genome, bGalGal1, GRCg7b, maternal haplotype autosomes + Z &amp; W.</title>
        <authorList>
            <person name="Warren W."/>
            <person name="Formenti G."/>
            <person name="Fedrigo O."/>
            <person name="Haase B."/>
            <person name="Mountcastle J."/>
            <person name="Balacco J."/>
            <person name="Tracey A."/>
            <person name="Schneider V."/>
            <person name="Okimoto R."/>
            <person name="Cheng H."/>
            <person name="Hawken R."/>
            <person name="Howe K."/>
            <person name="Jarvis E.D."/>
        </authorList>
    </citation>
    <scope>NUCLEOTIDE SEQUENCE [LARGE SCALE GENOMIC DNA]</scope>
    <source>
        <strain evidence="23">Broiler</strain>
    </source>
</reference>
<evidence type="ECO:0000256" key="7">
    <source>
        <dbReference type="ARBA" id="ARBA00022989"/>
    </source>
</evidence>
<evidence type="ECO:0000256" key="20">
    <source>
        <dbReference type="PROSITE-ProRule" id="PRU00282"/>
    </source>
</evidence>
<dbReference type="GO" id="GO:0015139">
    <property type="term" value="F:alpha-ketoglutarate transmembrane transporter activity"/>
    <property type="evidence" value="ECO:0007669"/>
    <property type="project" value="Ensembl"/>
</dbReference>
<evidence type="ECO:0000313" key="24">
    <source>
        <dbReference type="Proteomes" id="UP000000539"/>
    </source>
</evidence>
<comment type="function">
    <text evidence="13">Transports dicarboxylates across the inner membranes of mitochondria by a counter-exchange mechanism. Can transport 2-oxoadipate (2-oxohexanedioate), 2-oxoglutarate, adipate (hexanedioate), glutarate, and to a lesser extent, pimelate (heptanedioate), 2-oxopimelate (2-oxoheptanedioate), 2-aminoadipate (2-aminohexanedioate), oxaloacetate, and citrate. Plays a central role in catabolism of lysine, hydroxylysine, and tryptophan, by transporting common metabolite intermediates (such as 2-oxoadipate) into the mitochondria, where it is converted into acetyl-CoA and can enter the citric acid (TCA) cycle.</text>
</comment>
<evidence type="ECO:0000256" key="1">
    <source>
        <dbReference type="ARBA" id="ARBA00004448"/>
    </source>
</evidence>
<evidence type="ECO:0000256" key="17">
    <source>
        <dbReference type="ARBA" id="ARBA00048581"/>
    </source>
</evidence>
<keyword evidence="8" id="KW-0496">Mitochondrion</keyword>
<dbReference type="InterPro" id="IPR051752">
    <property type="entry name" value="Mito_2-oxodicarb_carrier"/>
</dbReference>
<comment type="similarity">
    <text evidence="2 21">Belongs to the mitochondrial carrier (TC 2.A.29) family.</text>
</comment>
<sequence length="385" mass="41427">QDTAALPAVQRAAGLAAGSGSEPDSSSQPGSRAAVVRGRRAEGRARLYPGRAAAPPQITAAPASPRLQRDGSAPLPPRAAPASAPARQPLSGSRSPRRGHHGSAARRLSAGGLSPDRRRRLGGFQIQRGKTDPTSYKSLGDCFRTIFQREGLLGFYKGILPPILAETPKRAVKFFTFEQYRKLLGYASLPPGLAFAVAGLGSGLTEAIVVNPFEVVKVTLQANRNSFTEQPSSFVQAQQIIKTDGLGLHGLNKGLTATLGRHGVFNMVYFGFYFNVKNILPVNKDPNLEFLRKFGIGLVSGTIASIINIPFDVAKSRIQGPQPVPGEIKYRTCLKTMATVYKEEGFLALYKGLIPKIMRLGPGGAVMLLVYEYVYAWLQDTVDPK</sequence>
<dbReference type="Proteomes" id="UP000000539">
    <property type="component" value="Chromosome 5"/>
</dbReference>
<keyword evidence="6" id="KW-0999">Mitochondrion inner membrane</keyword>
<evidence type="ECO:0000256" key="4">
    <source>
        <dbReference type="ARBA" id="ARBA00022692"/>
    </source>
</evidence>
<name>A0A8V0XKV1_CHICK</name>
<evidence type="ECO:0000256" key="18">
    <source>
        <dbReference type="ARBA" id="ARBA00048920"/>
    </source>
</evidence>
<evidence type="ECO:0000256" key="15">
    <source>
        <dbReference type="ARBA" id="ARBA00048003"/>
    </source>
</evidence>
<evidence type="ECO:0000256" key="2">
    <source>
        <dbReference type="ARBA" id="ARBA00006375"/>
    </source>
</evidence>
<keyword evidence="4 20" id="KW-0812">Transmembrane</keyword>
<dbReference type="SUPFAM" id="SSF103506">
    <property type="entry name" value="Mitochondrial carrier"/>
    <property type="match status" value="1"/>
</dbReference>
<dbReference type="PROSITE" id="PS50920">
    <property type="entry name" value="SOLCAR"/>
    <property type="match status" value="3"/>
</dbReference>
<comment type="catalytic activity">
    <reaction evidence="19">
        <text>hexanedioate(in) + 2-oxoglutarate(out) = hexanedioate(out) + 2-oxoglutarate(in)</text>
        <dbReference type="Rhea" id="RHEA:71743"/>
        <dbReference type="ChEBI" id="CHEBI:16810"/>
        <dbReference type="ChEBI" id="CHEBI:17128"/>
    </reaction>
</comment>
<feature type="repeat" description="Solcar" evidence="20">
    <location>
        <begin position="288"/>
        <end position="377"/>
    </location>
</feature>
<evidence type="ECO:0000256" key="16">
    <source>
        <dbReference type="ARBA" id="ARBA00048303"/>
    </source>
</evidence>
<keyword evidence="5" id="KW-0677">Repeat</keyword>
<dbReference type="GO" id="GO:0005743">
    <property type="term" value="C:mitochondrial inner membrane"/>
    <property type="evidence" value="ECO:0007669"/>
    <property type="project" value="UniProtKB-SubCell"/>
</dbReference>
<evidence type="ECO:0000256" key="3">
    <source>
        <dbReference type="ARBA" id="ARBA00022448"/>
    </source>
</evidence>
<evidence type="ECO:0000256" key="21">
    <source>
        <dbReference type="RuleBase" id="RU000488"/>
    </source>
</evidence>
<evidence type="ECO:0000256" key="11">
    <source>
        <dbReference type="ARBA" id="ARBA00039747"/>
    </source>
</evidence>
<dbReference type="Ensembl" id="ENSGALT00010011392.1">
    <property type="protein sequence ID" value="ENSGALP00010006414.1"/>
    <property type="gene ID" value="ENSGALG00010004866.1"/>
</dbReference>
<keyword evidence="7" id="KW-1133">Transmembrane helix</keyword>
<proteinExistence type="inferred from homology"/>
<comment type="catalytic activity">
    <reaction evidence="15">
        <text>citrate(in) + 2-oxoglutarate(out) = citrate(out) + 2-oxoglutarate(in)</text>
        <dbReference type="Rhea" id="RHEA:71763"/>
        <dbReference type="ChEBI" id="CHEBI:16810"/>
        <dbReference type="ChEBI" id="CHEBI:16947"/>
    </reaction>
</comment>